<keyword evidence="2" id="KW-1185">Reference proteome</keyword>
<sequence length="361" mass="40697">MNKGIKLGLPVCTLLLLILSSCGNGKSNKNKVNPAQVAEKQDIRIENKESEQKVDVYFGDELFTSYIYPDNIMKPCLWPIVTSEGTEITRKYPLKTVAGERADHPHHIGMWMNYGDVNGIDYWGHSEATPEDRKAFSGVIRHQEVVEAKADDEQGTIRVKTNWEAGGRTQITEEIELHFMDKDKVRIIDWISTLTAQEDILFKDTKEGMFAIRVSRELELPSDDPLTLTDAHGNPETIKVINNDAVSGDYLSSEGITGEDVWGTRAKWMKLFGKYKDEKVAVVILDHKKNPGYPAYWHARGYGLFAVNPLGQNVFSDGKESMNLKLKKGDSVRFAFRTLICSGEVSDEEITKLGQDFSNLY</sequence>
<dbReference type="Pfam" id="PF14100">
    <property type="entry name" value="DUF6807"/>
    <property type="match status" value="1"/>
</dbReference>
<evidence type="ECO:0000313" key="2">
    <source>
        <dbReference type="Proteomes" id="UP000618952"/>
    </source>
</evidence>
<dbReference type="RefSeq" id="WP_187585806.1">
    <property type="nucleotide sequence ID" value="NZ_JACLHY010000015.1"/>
</dbReference>
<dbReference type="InterPro" id="IPR029475">
    <property type="entry name" value="DUF6807"/>
</dbReference>
<comment type="caution">
    <text evidence="1">The sequence shown here is derived from an EMBL/GenBank/DDBJ whole genome shotgun (WGS) entry which is preliminary data.</text>
</comment>
<gene>
    <name evidence="1" type="ORF">H4O18_14510</name>
</gene>
<protein>
    <submittedName>
        <fullName evidence="1">PmoA family protein</fullName>
    </submittedName>
</protein>
<dbReference type="EMBL" id="JACLHY010000015">
    <property type="protein sequence ID" value="MBC8769205.1"/>
    <property type="molecule type" value="Genomic_DNA"/>
</dbReference>
<dbReference type="PROSITE" id="PS51257">
    <property type="entry name" value="PROKAR_LIPOPROTEIN"/>
    <property type="match status" value="1"/>
</dbReference>
<proteinExistence type="predicted"/>
<name>A0ABR7QPT6_9FLAO</name>
<accession>A0ABR7QPT6</accession>
<dbReference type="Proteomes" id="UP000618952">
    <property type="component" value="Unassembled WGS sequence"/>
</dbReference>
<reference evidence="1 2" key="1">
    <citation type="submission" date="2020-08" db="EMBL/GenBank/DDBJ databases">
        <title>Arenibacter gaetbuli sp. nov., isolated from a sand dune.</title>
        <authorList>
            <person name="Park S."/>
            <person name="Yoon J.-H."/>
        </authorList>
    </citation>
    <scope>NUCLEOTIDE SEQUENCE [LARGE SCALE GENOMIC DNA]</scope>
    <source>
        <strain evidence="1 2">BSSL-BM3</strain>
    </source>
</reference>
<organism evidence="1 2">
    <name type="scientific">Arenibacter arenosicollis</name>
    <dbReference type="NCBI Taxonomy" id="2762274"/>
    <lineage>
        <taxon>Bacteria</taxon>
        <taxon>Pseudomonadati</taxon>
        <taxon>Bacteroidota</taxon>
        <taxon>Flavobacteriia</taxon>
        <taxon>Flavobacteriales</taxon>
        <taxon>Flavobacteriaceae</taxon>
        <taxon>Arenibacter</taxon>
    </lineage>
</organism>
<evidence type="ECO:0000313" key="1">
    <source>
        <dbReference type="EMBL" id="MBC8769205.1"/>
    </source>
</evidence>